<evidence type="ECO:0000259" key="5">
    <source>
        <dbReference type="PROSITE" id="PS50109"/>
    </source>
</evidence>
<dbReference type="Gene3D" id="1.10.287.130">
    <property type="match status" value="1"/>
</dbReference>
<accession>A0ABY5T2N8</accession>
<dbReference type="InterPro" id="IPR036890">
    <property type="entry name" value="HATPase_C_sf"/>
</dbReference>
<evidence type="ECO:0000256" key="1">
    <source>
        <dbReference type="ARBA" id="ARBA00000085"/>
    </source>
</evidence>
<dbReference type="RefSeq" id="WP_265559016.1">
    <property type="nucleotide sequence ID" value="NZ_CP092471.1"/>
</dbReference>
<feature type="modified residue" description="4-aspartylphosphate" evidence="4">
    <location>
        <position position="55"/>
    </location>
</feature>
<dbReference type="InterPro" id="IPR005467">
    <property type="entry name" value="His_kinase_dom"/>
</dbReference>
<dbReference type="InterPro" id="IPR001789">
    <property type="entry name" value="Sig_transdc_resp-reg_receiver"/>
</dbReference>
<dbReference type="SUPFAM" id="SSF52172">
    <property type="entry name" value="CheY-like"/>
    <property type="match status" value="1"/>
</dbReference>
<name>A0ABY5T2N8_9SPHN</name>
<dbReference type="GO" id="GO:0016301">
    <property type="term" value="F:kinase activity"/>
    <property type="evidence" value="ECO:0007669"/>
    <property type="project" value="UniProtKB-KW"/>
</dbReference>
<dbReference type="SMART" id="SM00387">
    <property type="entry name" value="HATPase_c"/>
    <property type="match status" value="1"/>
</dbReference>
<evidence type="ECO:0000256" key="4">
    <source>
        <dbReference type="PROSITE-ProRule" id="PRU00169"/>
    </source>
</evidence>
<evidence type="ECO:0000256" key="2">
    <source>
        <dbReference type="ARBA" id="ARBA00012438"/>
    </source>
</evidence>
<dbReference type="SUPFAM" id="SSF55874">
    <property type="entry name" value="ATPase domain of HSP90 chaperone/DNA topoisomerase II/histidine kinase"/>
    <property type="match status" value="1"/>
</dbReference>
<comment type="catalytic activity">
    <reaction evidence="1">
        <text>ATP + protein L-histidine = ADP + protein N-phospho-L-histidine.</text>
        <dbReference type="EC" id="2.7.13.3"/>
    </reaction>
</comment>
<dbReference type="PANTHER" id="PTHR43547:SF2">
    <property type="entry name" value="HYBRID SIGNAL TRANSDUCTION HISTIDINE KINASE C"/>
    <property type="match status" value="1"/>
</dbReference>
<keyword evidence="3 4" id="KW-0597">Phosphoprotein</keyword>
<keyword evidence="8" id="KW-1185">Reference proteome</keyword>
<dbReference type="Proteomes" id="UP001065265">
    <property type="component" value="Chromosome"/>
</dbReference>
<dbReference type="PRINTS" id="PR00344">
    <property type="entry name" value="BCTRLSENSOR"/>
</dbReference>
<dbReference type="PANTHER" id="PTHR43547">
    <property type="entry name" value="TWO-COMPONENT HISTIDINE KINASE"/>
    <property type="match status" value="1"/>
</dbReference>
<dbReference type="SMART" id="SM00388">
    <property type="entry name" value="HisKA"/>
    <property type="match status" value="1"/>
</dbReference>
<dbReference type="Pfam" id="PF00512">
    <property type="entry name" value="HisKA"/>
    <property type="match status" value="1"/>
</dbReference>
<dbReference type="CDD" id="cd00082">
    <property type="entry name" value="HisKA"/>
    <property type="match status" value="1"/>
</dbReference>
<dbReference type="EC" id="2.7.13.3" evidence="2"/>
<keyword evidence="7" id="KW-0418">Kinase</keyword>
<evidence type="ECO:0000313" key="7">
    <source>
        <dbReference type="EMBL" id="UVI39546.1"/>
    </source>
</evidence>
<feature type="domain" description="Histidine kinase" evidence="5">
    <location>
        <begin position="159"/>
        <end position="376"/>
    </location>
</feature>
<protein>
    <recommendedName>
        <fullName evidence="2">histidine kinase</fullName>
        <ecNumber evidence="2">2.7.13.3</ecNumber>
    </recommendedName>
</protein>
<dbReference type="PROSITE" id="PS50110">
    <property type="entry name" value="RESPONSE_REGULATORY"/>
    <property type="match status" value="1"/>
</dbReference>
<keyword evidence="7" id="KW-0808">Transferase</keyword>
<reference evidence="7" key="1">
    <citation type="submission" date="2022-02" db="EMBL/GenBank/DDBJ databases">
        <title>Qipengyuania spongiae sp. nov., isolated from marine sponge.</title>
        <authorList>
            <person name="Li Z."/>
            <person name="Zhang M."/>
        </authorList>
    </citation>
    <scope>NUCLEOTIDE SEQUENCE</scope>
    <source>
        <strain evidence="7">PHS-Z21</strain>
    </source>
</reference>
<dbReference type="InterPro" id="IPR011006">
    <property type="entry name" value="CheY-like_superfamily"/>
</dbReference>
<dbReference type="Gene3D" id="3.30.565.10">
    <property type="entry name" value="Histidine kinase-like ATPase, C-terminal domain"/>
    <property type="match status" value="1"/>
</dbReference>
<gene>
    <name evidence="7" type="ORF">L1F33_00850</name>
</gene>
<evidence type="ECO:0000256" key="3">
    <source>
        <dbReference type="ARBA" id="ARBA00022553"/>
    </source>
</evidence>
<dbReference type="InterPro" id="IPR004358">
    <property type="entry name" value="Sig_transdc_His_kin-like_C"/>
</dbReference>
<dbReference type="Pfam" id="PF02518">
    <property type="entry name" value="HATPase_c"/>
    <property type="match status" value="1"/>
</dbReference>
<dbReference type="EMBL" id="CP092471">
    <property type="protein sequence ID" value="UVI39546.1"/>
    <property type="molecule type" value="Genomic_DNA"/>
</dbReference>
<dbReference type="Pfam" id="PF00072">
    <property type="entry name" value="Response_reg"/>
    <property type="match status" value="1"/>
</dbReference>
<sequence>MTEPAKFLLVDDLPENLLALEALLARDGLALHKASSGEEALELMLGNEYALALLDVQMPGMDGFELAEFMRANDRSRHIPIIFVTAGTADASRRFRGYEAGAVDFIQKPIEADILRSKSDVFLDLYNQRRQIVAQRDELASLSAALQAADQQKNRFLAVLAHELRNPLAVLSSGLNILDRCQSGTDASQVRLSMRQNLAHVTRLVDDLLDINRIERGKISLKKETIRMDEVLPSALDLAGPAIAAANHRLVVEMPDKPITLEADRARFIQIVSNIVGNAARYTPKGGEIAVRVSSSDGHAIIEISDNGIGIPPEQQTRIFDMFEQSDNGLGVVGDGLGIGLALVKQLVELHGGEIQLQKSLPGEGSTFEVRLPAISWDGVSAIAEI</sequence>
<feature type="domain" description="Response regulatory" evidence="6">
    <location>
        <begin position="6"/>
        <end position="123"/>
    </location>
</feature>
<organism evidence="7 8">
    <name type="scientific">Qipengyuania spongiae</name>
    <dbReference type="NCBI Taxonomy" id="2909673"/>
    <lineage>
        <taxon>Bacteria</taxon>
        <taxon>Pseudomonadati</taxon>
        <taxon>Pseudomonadota</taxon>
        <taxon>Alphaproteobacteria</taxon>
        <taxon>Sphingomonadales</taxon>
        <taxon>Erythrobacteraceae</taxon>
        <taxon>Qipengyuania</taxon>
    </lineage>
</organism>
<proteinExistence type="predicted"/>
<evidence type="ECO:0000259" key="6">
    <source>
        <dbReference type="PROSITE" id="PS50110"/>
    </source>
</evidence>
<dbReference type="PROSITE" id="PS50109">
    <property type="entry name" value="HIS_KIN"/>
    <property type="match status" value="1"/>
</dbReference>
<dbReference type="SMART" id="SM00448">
    <property type="entry name" value="REC"/>
    <property type="match status" value="1"/>
</dbReference>
<dbReference type="Gene3D" id="3.40.50.2300">
    <property type="match status" value="1"/>
</dbReference>
<dbReference type="InterPro" id="IPR003594">
    <property type="entry name" value="HATPase_dom"/>
</dbReference>
<evidence type="ECO:0000313" key="8">
    <source>
        <dbReference type="Proteomes" id="UP001065265"/>
    </source>
</evidence>
<dbReference type="InterPro" id="IPR003661">
    <property type="entry name" value="HisK_dim/P_dom"/>
</dbReference>